<reference evidence="3" key="1">
    <citation type="submission" date="2023-08" db="EMBL/GenBank/DDBJ databases">
        <authorList>
            <person name="Audoor S."/>
            <person name="Bilcke G."/>
        </authorList>
    </citation>
    <scope>NUCLEOTIDE SEQUENCE</scope>
</reference>
<feature type="coiled-coil region" evidence="1">
    <location>
        <begin position="393"/>
        <end position="441"/>
    </location>
</feature>
<dbReference type="Pfam" id="PF00651">
    <property type="entry name" value="BTB"/>
    <property type="match status" value="1"/>
</dbReference>
<sequence length="443" mass="50062">MGKQRAFNALTACGGILGESYFSEFGDDDVSKTSAPALSWRGDPLQTHSDWTIVVVTSEFDSRTYHVHKSILSAGPRSSKYFANLFLEQGHHYKQSQTTRIELDEQDADSFPLFLDFMYNIQPDNDDDSLSLIVGEDFTTSNAVSLRHLARVFDCEGLMLGVNKFIQKDLSLKTGPVYLTQAFLYQDERLVESAKRLCTDNFKAIDKRAIVKLPLPLFRSIIHCVAEHFQLTAITYNQGDSTMLSYQVSDVVCQFFERNPEHVSIELLLELTSEDIMPQIASEPAIGFTALARELDCSKLDAESEEWKGMFALCKRCAEAVVSEYGWKDFNVASALDEFVYGPCASAEGSKMDSLLFATSFAAALEKAQIDLRTMNQGTDRVKEQVGGLRKDNDDLLSKKKGLKQDVDKYRRELDYTKEELIMLKQELKSLQKKHRMSLRELS</sequence>
<protein>
    <recommendedName>
        <fullName evidence="2">BTB domain-containing protein</fullName>
    </recommendedName>
</protein>
<dbReference type="InterPro" id="IPR011333">
    <property type="entry name" value="SKP1/BTB/POZ_sf"/>
</dbReference>
<evidence type="ECO:0000259" key="2">
    <source>
        <dbReference type="PROSITE" id="PS50097"/>
    </source>
</evidence>
<proteinExistence type="predicted"/>
<dbReference type="PANTHER" id="PTHR24410">
    <property type="entry name" value="HL07962P-RELATED"/>
    <property type="match status" value="1"/>
</dbReference>
<organism evidence="3 4">
    <name type="scientific">Cylindrotheca closterium</name>
    <dbReference type="NCBI Taxonomy" id="2856"/>
    <lineage>
        <taxon>Eukaryota</taxon>
        <taxon>Sar</taxon>
        <taxon>Stramenopiles</taxon>
        <taxon>Ochrophyta</taxon>
        <taxon>Bacillariophyta</taxon>
        <taxon>Bacillariophyceae</taxon>
        <taxon>Bacillariophycidae</taxon>
        <taxon>Bacillariales</taxon>
        <taxon>Bacillariaceae</taxon>
        <taxon>Cylindrotheca</taxon>
    </lineage>
</organism>
<comment type="caution">
    <text evidence="3">The sequence shown here is derived from an EMBL/GenBank/DDBJ whole genome shotgun (WGS) entry which is preliminary data.</text>
</comment>
<dbReference type="PROSITE" id="PS50097">
    <property type="entry name" value="BTB"/>
    <property type="match status" value="1"/>
</dbReference>
<evidence type="ECO:0000313" key="3">
    <source>
        <dbReference type="EMBL" id="CAJ1892689.1"/>
    </source>
</evidence>
<dbReference type="InterPro" id="IPR051481">
    <property type="entry name" value="BTB-POZ/Galectin-3-binding"/>
</dbReference>
<gene>
    <name evidence="3" type="ORF">CYCCA115_LOCUS103</name>
</gene>
<dbReference type="InterPro" id="IPR000210">
    <property type="entry name" value="BTB/POZ_dom"/>
</dbReference>
<keyword evidence="4" id="KW-1185">Reference proteome</keyword>
<dbReference type="Gene3D" id="3.30.710.10">
    <property type="entry name" value="Potassium Channel Kv1.1, Chain A"/>
    <property type="match status" value="1"/>
</dbReference>
<dbReference type="PANTHER" id="PTHR24410:SF23">
    <property type="entry name" value="BTB DOMAIN-CONTAINING PROTEIN-RELATED"/>
    <property type="match status" value="1"/>
</dbReference>
<dbReference type="CDD" id="cd18186">
    <property type="entry name" value="BTB_POZ_ZBTB_KLHL-like"/>
    <property type="match status" value="1"/>
</dbReference>
<name>A0AAD2FEZ9_9STRA</name>
<dbReference type="SMART" id="SM00225">
    <property type="entry name" value="BTB"/>
    <property type="match status" value="1"/>
</dbReference>
<dbReference type="SUPFAM" id="SSF54695">
    <property type="entry name" value="POZ domain"/>
    <property type="match status" value="1"/>
</dbReference>
<dbReference type="Proteomes" id="UP001295423">
    <property type="component" value="Unassembled WGS sequence"/>
</dbReference>
<keyword evidence="1" id="KW-0175">Coiled coil</keyword>
<dbReference type="AlphaFoldDB" id="A0AAD2FEZ9"/>
<feature type="domain" description="BTB" evidence="2">
    <location>
        <begin position="49"/>
        <end position="120"/>
    </location>
</feature>
<dbReference type="EMBL" id="CAKOGP040000001">
    <property type="protein sequence ID" value="CAJ1892689.1"/>
    <property type="molecule type" value="Genomic_DNA"/>
</dbReference>
<accession>A0AAD2FEZ9</accession>
<evidence type="ECO:0000313" key="4">
    <source>
        <dbReference type="Proteomes" id="UP001295423"/>
    </source>
</evidence>
<evidence type="ECO:0000256" key="1">
    <source>
        <dbReference type="SAM" id="Coils"/>
    </source>
</evidence>